<accession>A0A1H9ZYI1</accession>
<dbReference type="PRINTS" id="PR01100">
    <property type="entry name" value="SHIKIMTKNASE"/>
</dbReference>
<evidence type="ECO:0000256" key="4">
    <source>
        <dbReference type="ARBA" id="ARBA00022777"/>
    </source>
</evidence>
<comment type="pathway">
    <text evidence="7">Metabolic intermediate biosynthesis; chorismate biosynthesis; chorismate from D-erythrose 4-phosphate and phosphoenolpyruvate: step 5/7.</text>
</comment>
<evidence type="ECO:0000256" key="3">
    <source>
        <dbReference type="ARBA" id="ARBA00022741"/>
    </source>
</evidence>
<dbReference type="EC" id="2.7.1.71" evidence="7"/>
<dbReference type="RefSeq" id="WP_092476770.1">
    <property type="nucleotide sequence ID" value="NZ_FOHN01000004.1"/>
</dbReference>
<dbReference type="InterPro" id="IPR031322">
    <property type="entry name" value="Shikimate/glucono_kinase"/>
</dbReference>
<dbReference type="GO" id="GO:0005829">
    <property type="term" value="C:cytosol"/>
    <property type="evidence" value="ECO:0007669"/>
    <property type="project" value="TreeGrafter"/>
</dbReference>
<evidence type="ECO:0000256" key="7">
    <source>
        <dbReference type="HAMAP-Rule" id="MF_00109"/>
    </source>
</evidence>
<dbReference type="EMBL" id="FOHN01000004">
    <property type="protein sequence ID" value="SES86883.1"/>
    <property type="molecule type" value="Genomic_DNA"/>
</dbReference>
<evidence type="ECO:0000256" key="6">
    <source>
        <dbReference type="ARBA" id="ARBA00023141"/>
    </source>
</evidence>
<feature type="binding site" evidence="7">
    <location>
        <position position="119"/>
    </location>
    <ligand>
        <name>ATP</name>
        <dbReference type="ChEBI" id="CHEBI:30616"/>
    </ligand>
</feature>
<dbReference type="HAMAP" id="MF_00109">
    <property type="entry name" value="Shikimate_kinase"/>
    <property type="match status" value="1"/>
</dbReference>
<evidence type="ECO:0000313" key="9">
    <source>
        <dbReference type="Proteomes" id="UP000199800"/>
    </source>
</evidence>
<comment type="similarity">
    <text evidence="7">Belongs to the shikimate kinase family.</text>
</comment>
<reference evidence="8 9" key="1">
    <citation type="submission" date="2016-10" db="EMBL/GenBank/DDBJ databases">
        <authorList>
            <person name="de Groot N.N."/>
        </authorList>
    </citation>
    <scope>NUCLEOTIDE SEQUENCE [LARGE SCALE GENOMIC DNA]</scope>
    <source>
        <strain evidence="8 9">DSM 1801</strain>
    </source>
</reference>
<evidence type="ECO:0000256" key="2">
    <source>
        <dbReference type="ARBA" id="ARBA00022679"/>
    </source>
</evidence>
<evidence type="ECO:0000256" key="5">
    <source>
        <dbReference type="ARBA" id="ARBA00022840"/>
    </source>
</evidence>
<dbReference type="InterPro" id="IPR000623">
    <property type="entry name" value="Shikimate_kinase/TSH1"/>
</dbReference>
<keyword evidence="7" id="KW-0963">Cytoplasm</keyword>
<keyword evidence="9" id="KW-1185">Reference proteome</keyword>
<dbReference type="CDD" id="cd00464">
    <property type="entry name" value="SK"/>
    <property type="match status" value="1"/>
</dbReference>
<gene>
    <name evidence="7" type="primary">aroK</name>
    <name evidence="8" type="ORF">SAMN04487772_104176</name>
</gene>
<dbReference type="Pfam" id="PF01202">
    <property type="entry name" value="SKI"/>
    <property type="match status" value="1"/>
</dbReference>
<dbReference type="SUPFAM" id="SSF52540">
    <property type="entry name" value="P-loop containing nucleoside triphosphate hydrolases"/>
    <property type="match status" value="1"/>
</dbReference>
<keyword evidence="1 7" id="KW-0028">Amino-acid biosynthesis</keyword>
<keyword evidence="6 7" id="KW-0057">Aromatic amino acid biosynthesis</keyword>
<dbReference type="GO" id="GO:0000287">
    <property type="term" value="F:magnesium ion binding"/>
    <property type="evidence" value="ECO:0007669"/>
    <property type="project" value="UniProtKB-UniRule"/>
</dbReference>
<dbReference type="STRING" id="29364.SAMN04487772_104176"/>
<evidence type="ECO:0000313" key="8">
    <source>
        <dbReference type="EMBL" id="SES86883.1"/>
    </source>
</evidence>
<keyword evidence="4 7" id="KW-0418">Kinase</keyword>
<organism evidence="8 9">
    <name type="scientific">[Clostridium] polysaccharolyticum</name>
    <dbReference type="NCBI Taxonomy" id="29364"/>
    <lineage>
        <taxon>Bacteria</taxon>
        <taxon>Bacillati</taxon>
        <taxon>Bacillota</taxon>
        <taxon>Clostridia</taxon>
        <taxon>Lachnospirales</taxon>
        <taxon>Lachnospiraceae</taxon>
    </lineage>
</organism>
<dbReference type="UniPathway" id="UPA00053">
    <property type="reaction ID" value="UER00088"/>
</dbReference>
<dbReference type="PANTHER" id="PTHR21087:SF16">
    <property type="entry name" value="SHIKIMATE KINASE 1, CHLOROPLASTIC"/>
    <property type="match status" value="1"/>
</dbReference>
<dbReference type="Proteomes" id="UP000199800">
    <property type="component" value="Unassembled WGS sequence"/>
</dbReference>
<sequence>MKKTVVLIGFMGCGKSTAGKELAKALKYRFLDTDSYIEDHAKMSVAEIFAQYGEQYFRNLETETVKKLMEIAEETVVSTGGGLPLREENADILKKNGFVVYLRVKGSTVEERLKGDTARPLLQGDNVSGKIADLLEYRDPIYEYGAHMVLDVDEKTVEEIVEDIARNFKMMCEKDQENNNRD</sequence>
<keyword evidence="7" id="KW-0479">Metal-binding</keyword>
<comment type="subunit">
    <text evidence="7">Monomer.</text>
</comment>
<dbReference type="GO" id="GO:0005524">
    <property type="term" value="F:ATP binding"/>
    <property type="evidence" value="ECO:0007669"/>
    <property type="project" value="UniProtKB-UniRule"/>
</dbReference>
<protein>
    <recommendedName>
        <fullName evidence="7">Shikimate kinase</fullName>
        <shortName evidence="7">SK</shortName>
        <ecNumber evidence="7">2.7.1.71</ecNumber>
    </recommendedName>
</protein>
<dbReference type="GO" id="GO:0004765">
    <property type="term" value="F:shikimate kinase activity"/>
    <property type="evidence" value="ECO:0007669"/>
    <property type="project" value="UniProtKB-UniRule"/>
</dbReference>
<keyword evidence="2 7" id="KW-0808">Transferase</keyword>
<feature type="binding site" evidence="7">
    <location>
        <position position="34"/>
    </location>
    <ligand>
        <name>substrate</name>
    </ligand>
</feature>
<dbReference type="OrthoDB" id="9800332at2"/>
<dbReference type="Gene3D" id="3.40.50.300">
    <property type="entry name" value="P-loop containing nucleotide triphosphate hydrolases"/>
    <property type="match status" value="1"/>
</dbReference>
<dbReference type="GO" id="GO:0008652">
    <property type="term" value="P:amino acid biosynthetic process"/>
    <property type="evidence" value="ECO:0007669"/>
    <property type="project" value="UniProtKB-KW"/>
</dbReference>
<feature type="binding site" evidence="7">
    <location>
        <begin position="12"/>
        <end position="17"/>
    </location>
    <ligand>
        <name>ATP</name>
        <dbReference type="ChEBI" id="CHEBI:30616"/>
    </ligand>
</feature>
<evidence type="ECO:0000256" key="1">
    <source>
        <dbReference type="ARBA" id="ARBA00022605"/>
    </source>
</evidence>
<dbReference type="PANTHER" id="PTHR21087">
    <property type="entry name" value="SHIKIMATE KINASE"/>
    <property type="match status" value="1"/>
</dbReference>
<comment type="caution">
    <text evidence="7">Lacks conserved residue(s) required for the propagation of feature annotation.</text>
</comment>
<feature type="binding site" evidence="7">
    <location>
        <position position="58"/>
    </location>
    <ligand>
        <name>substrate</name>
    </ligand>
</feature>
<proteinExistence type="inferred from homology"/>
<dbReference type="InterPro" id="IPR027417">
    <property type="entry name" value="P-loop_NTPase"/>
</dbReference>
<comment type="subcellular location">
    <subcellularLocation>
        <location evidence="7">Cytoplasm</location>
    </subcellularLocation>
</comment>
<dbReference type="AlphaFoldDB" id="A0A1H9ZYI1"/>
<feature type="binding site" evidence="7">
    <location>
        <position position="81"/>
    </location>
    <ligand>
        <name>substrate</name>
    </ligand>
</feature>
<keyword evidence="5 7" id="KW-0067">ATP-binding</keyword>
<keyword evidence="7" id="KW-0460">Magnesium</keyword>
<keyword evidence="3 7" id="KW-0547">Nucleotide-binding</keyword>
<dbReference type="GO" id="GO:0009073">
    <property type="term" value="P:aromatic amino acid family biosynthetic process"/>
    <property type="evidence" value="ECO:0007669"/>
    <property type="project" value="UniProtKB-KW"/>
</dbReference>
<dbReference type="GO" id="GO:0009423">
    <property type="term" value="P:chorismate biosynthetic process"/>
    <property type="evidence" value="ECO:0007669"/>
    <property type="project" value="UniProtKB-UniRule"/>
</dbReference>
<feature type="binding site" evidence="7">
    <location>
        <position position="16"/>
    </location>
    <ligand>
        <name>Mg(2+)</name>
        <dbReference type="ChEBI" id="CHEBI:18420"/>
    </ligand>
</feature>
<feature type="binding site" evidence="7">
    <location>
        <position position="138"/>
    </location>
    <ligand>
        <name>substrate</name>
    </ligand>
</feature>
<comment type="cofactor">
    <cofactor evidence="7">
        <name>Mg(2+)</name>
        <dbReference type="ChEBI" id="CHEBI:18420"/>
    </cofactor>
    <text evidence="7">Binds 1 Mg(2+) ion per subunit.</text>
</comment>
<comment type="function">
    <text evidence="7">Catalyzes the specific phosphorylation of the 3-hydroxyl group of shikimic acid using ATP as a cosubstrate.</text>
</comment>
<name>A0A1H9ZYI1_9FIRM</name>
<comment type="catalytic activity">
    <reaction evidence="7">
        <text>shikimate + ATP = 3-phosphoshikimate + ADP + H(+)</text>
        <dbReference type="Rhea" id="RHEA:13121"/>
        <dbReference type="ChEBI" id="CHEBI:15378"/>
        <dbReference type="ChEBI" id="CHEBI:30616"/>
        <dbReference type="ChEBI" id="CHEBI:36208"/>
        <dbReference type="ChEBI" id="CHEBI:145989"/>
        <dbReference type="ChEBI" id="CHEBI:456216"/>
        <dbReference type="EC" id="2.7.1.71"/>
    </reaction>
</comment>